<evidence type="ECO:0000256" key="16">
    <source>
        <dbReference type="SAM" id="MobiDB-lite"/>
    </source>
</evidence>
<dbReference type="GO" id="GO:0005886">
    <property type="term" value="C:plasma membrane"/>
    <property type="evidence" value="ECO:0007669"/>
    <property type="project" value="UniProtKB-SubCell"/>
</dbReference>
<dbReference type="InterPro" id="IPR011613">
    <property type="entry name" value="GH15-like"/>
</dbReference>
<dbReference type="InterPro" id="IPR012341">
    <property type="entry name" value="6hp_glycosidase-like_sf"/>
</dbReference>
<keyword evidence="11 14" id="KW-0449">Lipoprotein</keyword>
<evidence type="ECO:0000256" key="3">
    <source>
        <dbReference type="ARBA" id="ARBA00005131"/>
    </source>
</evidence>
<dbReference type="Pfam" id="PF00723">
    <property type="entry name" value="Glyco_hydro_15"/>
    <property type="match status" value="1"/>
</dbReference>
<evidence type="ECO:0000256" key="12">
    <source>
        <dbReference type="ARBA" id="ARBA00023289"/>
    </source>
</evidence>
<keyword evidence="8 15" id="KW-0112">Calmodulin-binding</keyword>
<accession>A0A452QZC7</accession>
<dbReference type="GeneTree" id="ENSGT00950000183118"/>
<evidence type="ECO:0000259" key="17">
    <source>
        <dbReference type="Pfam" id="PF00723"/>
    </source>
</evidence>
<evidence type="ECO:0000256" key="8">
    <source>
        <dbReference type="ARBA" id="ARBA00022860"/>
    </source>
</evidence>
<gene>
    <name evidence="19" type="primary">PHKA2</name>
</gene>
<evidence type="ECO:0000256" key="14">
    <source>
        <dbReference type="PIRSR" id="PIRSR608734-50"/>
    </source>
</evidence>
<dbReference type="InterPro" id="IPR008928">
    <property type="entry name" value="6-hairpin_glycosidase_sf"/>
</dbReference>
<feature type="compositionally biased region" description="Low complexity" evidence="16">
    <location>
        <begin position="1001"/>
        <end position="1015"/>
    </location>
</feature>
<dbReference type="PANTHER" id="PTHR10749">
    <property type="entry name" value="PHOSPHORYLASE B KINASE REGULATORY SUBUNIT"/>
    <property type="match status" value="1"/>
</dbReference>
<comment type="similarity">
    <text evidence="4 15">Belongs to the phosphorylase b kinase regulatory chain family.</text>
</comment>
<keyword evidence="7 15" id="KW-0321">Glycogen metabolism</keyword>
<comment type="PTM">
    <text evidence="14">Although the final Cys may be farnesylated, the terminal tripeptide is probably not removed, and the C-terminus is not methylated.</text>
</comment>
<dbReference type="Gene3D" id="1.50.10.10">
    <property type="match status" value="1"/>
</dbReference>
<feature type="domain" description="Phosphorylase b kinase regulatory subunit alpha/beta C-terminal" evidence="18">
    <location>
        <begin position="1025"/>
        <end position="1115"/>
    </location>
</feature>
<evidence type="ECO:0000256" key="7">
    <source>
        <dbReference type="ARBA" id="ARBA00022600"/>
    </source>
</evidence>
<evidence type="ECO:0000256" key="6">
    <source>
        <dbReference type="ARBA" id="ARBA00022553"/>
    </source>
</evidence>
<keyword evidence="5 15" id="KW-1003">Cell membrane</keyword>
<keyword evidence="10 15" id="KW-0119">Carbohydrate metabolism</keyword>
<dbReference type="GO" id="GO:0005977">
    <property type="term" value="P:glycogen metabolic process"/>
    <property type="evidence" value="ECO:0007669"/>
    <property type="project" value="UniProtKB-UniPathway"/>
</dbReference>
<feature type="region of interest" description="Disordered" evidence="16">
    <location>
        <begin position="974"/>
        <end position="1022"/>
    </location>
</feature>
<dbReference type="InterPro" id="IPR008734">
    <property type="entry name" value="PHK_A/B_su"/>
</dbReference>
<dbReference type="SUPFAM" id="SSF48208">
    <property type="entry name" value="Six-hairpin glycosidases"/>
    <property type="match status" value="1"/>
</dbReference>
<feature type="domain" description="GH15-like" evidence="17">
    <location>
        <begin position="8"/>
        <end position="895"/>
    </location>
</feature>
<evidence type="ECO:0000256" key="5">
    <source>
        <dbReference type="ARBA" id="ARBA00022475"/>
    </source>
</evidence>
<dbReference type="Proteomes" id="UP000291022">
    <property type="component" value="Unassembled WGS sequence"/>
</dbReference>
<organism evidence="19 20">
    <name type="scientific">Ursus americanus</name>
    <name type="common">American black bear</name>
    <name type="synonym">Euarctos americanus</name>
    <dbReference type="NCBI Taxonomy" id="9643"/>
    <lineage>
        <taxon>Eukaryota</taxon>
        <taxon>Metazoa</taxon>
        <taxon>Chordata</taxon>
        <taxon>Craniata</taxon>
        <taxon>Vertebrata</taxon>
        <taxon>Euteleostomi</taxon>
        <taxon>Mammalia</taxon>
        <taxon>Eutheria</taxon>
        <taxon>Laurasiatheria</taxon>
        <taxon>Carnivora</taxon>
        <taxon>Caniformia</taxon>
        <taxon>Ursidae</taxon>
        <taxon>Ursus</taxon>
    </lineage>
</organism>
<dbReference type="GO" id="GO:0005964">
    <property type="term" value="C:phosphorylase kinase complex"/>
    <property type="evidence" value="ECO:0007669"/>
    <property type="project" value="TreeGrafter"/>
</dbReference>
<dbReference type="AlphaFoldDB" id="A0A452QZC7"/>
<evidence type="ECO:0000256" key="10">
    <source>
        <dbReference type="ARBA" id="ARBA00023277"/>
    </source>
</evidence>
<comment type="function">
    <text evidence="1">Phosphorylase b kinase catalyzes the phosphorylation of serine in certain substrates, including troponin I. The alpha chain may bind calmodulin.</text>
</comment>
<dbReference type="UniPathway" id="UPA00163"/>
<evidence type="ECO:0000256" key="9">
    <source>
        <dbReference type="ARBA" id="ARBA00023136"/>
    </source>
</evidence>
<dbReference type="GO" id="GO:0005516">
    <property type="term" value="F:calmodulin binding"/>
    <property type="evidence" value="ECO:0007669"/>
    <property type="project" value="UniProtKB-KW"/>
</dbReference>
<evidence type="ECO:0000313" key="20">
    <source>
        <dbReference type="Proteomes" id="UP000291022"/>
    </source>
</evidence>
<feature type="lipid moiety-binding region" description="S-farnesyl cysteine" evidence="14">
    <location>
        <position position="1184"/>
    </location>
</feature>
<dbReference type="Pfam" id="PF19292">
    <property type="entry name" value="KPBB_C"/>
    <property type="match status" value="1"/>
</dbReference>
<evidence type="ECO:0000256" key="1">
    <source>
        <dbReference type="ARBA" id="ARBA00002837"/>
    </source>
</evidence>
<evidence type="ECO:0000256" key="13">
    <source>
        <dbReference type="ARBA" id="ARBA00025890"/>
    </source>
</evidence>
<reference evidence="20" key="1">
    <citation type="submission" date="2016-06" db="EMBL/GenBank/DDBJ databases">
        <title>De novo assembly and RNA-Seq shows season-dependent expression and editing in black bear kidneys.</title>
        <authorList>
            <person name="Korstanje R."/>
            <person name="Srivastava A."/>
            <person name="Sarsani V.K."/>
            <person name="Sheehan S.M."/>
            <person name="Seger R.L."/>
            <person name="Barter M.E."/>
            <person name="Lindqvist C."/>
            <person name="Brody L.C."/>
            <person name="Mullikin J.C."/>
        </authorList>
    </citation>
    <scope>NUCLEOTIDE SEQUENCE [LARGE SCALE GENOMIC DNA]</scope>
</reference>
<evidence type="ECO:0000256" key="2">
    <source>
        <dbReference type="ARBA" id="ARBA00004342"/>
    </source>
</evidence>
<dbReference type="PANTHER" id="PTHR10749:SF5">
    <property type="entry name" value="PHOSPHORYLASE B KINASE REGULATORY SUBUNIT ALPHA, LIVER ISOFORM"/>
    <property type="match status" value="1"/>
</dbReference>
<feature type="compositionally biased region" description="Polar residues" evidence="16">
    <location>
        <begin position="708"/>
        <end position="718"/>
    </location>
</feature>
<dbReference type="OMA" id="QFEHIEC"/>
<evidence type="ECO:0000256" key="11">
    <source>
        <dbReference type="ARBA" id="ARBA00023288"/>
    </source>
</evidence>
<feature type="region of interest" description="Disordered" evidence="16">
    <location>
        <begin position="705"/>
        <end position="729"/>
    </location>
</feature>
<dbReference type="InterPro" id="IPR045583">
    <property type="entry name" value="KPBA/B_C"/>
</dbReference>
<evidence type="ECO:0000256" key="15">
    <source>
        <dbReference type="RuleBase" id="RU364123"/>
    </source>
</evidence>
<name>A0A452QZC7_URSAM</name>
<dbReference type="Ensembl" id="ENSUAMT00000012559.1">
    <property type="protein sequence ID" value="ENSUAMP00000011168.1"/>
    <property type="gene ID" value="ENSUAMG00000000439.1"/>
</dbReference>
<evidence type="ECO:0000256" key="4">
    <source>
        <dbReference type="ARBA" id="ARBA00007128"/>
    </source>
</evidence>
<protein>
    <recommendedName>
        <fullName evidence="15">Phosphorylase b kinase regulatory subunit</fullName>
    </recommendedName>
</protein>
<dbReference type="FunFam" id="1.50.10.10:FF:000004">
    <property type="entry name" value="Phosphorylase b kinase regulatory subunit"/>
    <property type="match status" value="1"/>
</dbReference>
<comment type="subcellular location">
    <subcellularLocation>
        <location evidence="2 15">Cell membrane</location>
        <topology evidence="2 15">Lipid-anchor</topology>
        <orientation evidence="2 15">Cytoplasmic side</orientation>
    </subcellularLocation>
</comment>
<proteinExistence type="inferred from homology"/>
<keyword evidence="20" id="KW-1185">Reference proteome</keyword>
<evidence type="ECO:0000259" key="18">
    <source>
        <dbReference type="Pfam" id="PF19292"/>
    </source>
</evidence>
<keyword evidence="12 14" id="KW-0636">Prenylation</keyword>
<reference evidence="19" key="2">
    <citation type="submission" date="2025-08" db="UniProtKB">
        <authorList>
            <consortium name="Ensembl"/>
        </authorList>
    </citation>
    <scope>IDENTIFICATION</scope>
</reference>
<keyword evidence="9 15" id="KW-0472">Membrane</keyword>
<comment type="subunit">
    <text evidence="13 15">Hexadecamer of 4 heterotetramers, each composed of alpha, beta, gamma, and delta subunits. Alpha (PHKA1 or PHKA2) and beta (PHKB) are regulatory subunits, gamma (PHKG1 or PHKG2) is the catalytic subunit, and delta is calmodulin.</text>
</comment>
<comment type="pathway">
    <text evidence="3 15">Glycan biosynthesis; glycogen metabolism.</text>
</comment>
<reference evidence="19" key="3">
    <citation type="submission" date="2025-09" db="UniProtKB">
        <authorList>
            <consortium name="Ensembl"/>
        </authorList>
    </citation>
    <scope>IDENTIFICATION</scope>
</reference>
<evidence type="ECO:0000313" key="19">
    <source>
        <dbReference type="Ensembl" id="ENSUAMP00000011168.1"/>
    </source>
</evidence>
<sequence>MRSRSNSGVRLDGYARLVQQTILCYQNPVTGLLSASHEQKDAWVRDNIYSILAVWGLGMAYRKNADRDEDKAKAYELEQNVVKLMRGLLQCMMRQVDKVEKFKHTQSTKDSLHAKYNTATCSTVVGDDQWGHLQVDATSLFLLFLAQMTASGLRIIFTLDEVAFIQNLVFYIEAAYKVADYGMWERGDKTNQGIPELNASSVGMAKAALEAIDELDLFGAHGGRKSVIHVLPDDVEHCQSILFSMLPRASTSKEIDAGLLSIISFPAFAVEDVNLVNVTKNEIISKLQGRYGCCRFLRDGYKTPREDPNRLHYDPAELKLFENIECEWPVFWTYFIIDGVFTGDAIQVQEYREALEGILIRGKNGIHLVPELYAIPPNKVDEEYKNPHTVDRVPLGKLPHLWGQSLYILSSLLAEGFLATGEIDPLNRRFSTSVKPDVVVQVTVLAENNHIKDLLRKHGVNVQSIADIHPIRVQPGRILSHIYAKLGRNKNMKLSGRPYRHIGVLGTSKLYVIRNQIFTFTPQFTDQHHFYLALDNEMIVEMLRIELAYLCTCWRMTGRPTLTFPITHTMLMEVCPQAPVSLTECLLGRVKLGSLSEFLTTSFYTYLTFLDPDCDEKLFDDASEGSFSPDSDLGGYLEDTYNQESEDELDQYIKHLLQSTSLKCYLPPLCKKTEDSHVFSAIHSTRDILSVMAKAKGLEIPLMHEHNLSQNSRRQQSAEAPEEDFQWPRDDHGDVDCEKLVEQLKDCVNLQDQADILYILYVIKGPSWDTNLSGQHGVTVHNLLSELYRKAGLNQEWGLIRYISGLLRKKVEVLAEACTDLLSHQKQLTVGLPPEPREKTISAPLPPEELTKLIYEASGQDISIAVLTQEIVVYLAMYVRAQPSLFVEMLRLRIGLIIQVMATELARSLNCSGEEASESLMNLSPFDMKSLLHHILSGKEFAPRGPAISIHEVGPTGVTKTERSGINRLRSEMKQVGQDSCPWGTGSEVSKGRVRSVLQRSSTPSSPTGTSSSDSGGHHIGWGERQGQWLRRRRLDGAINRVPVGFYQKVWKILQKCHGLSIDGYVLPSSTTREMTPQEIKFAVHVESVLNRVPQPEYRQLLVEAIMVLTLLSDTDMNSIGGIIHVDQIVQMSIGAMDTLEKDQATGICHFFYDSAPSGAYGTMTYLTKAVASHLQELLPNSGCQMQ</sequence>
<keyword evidence="6" id="KW-0597">Phosphoprotein</keyword>